<accession>A0A5N6NVR3</accession>
<name>A0A5N6NVR3_9ASTR</name>
<dbReference type="AlphaFoldDB" id="A0A5N6NVR3"/>
<gene>
    <name evidence="1" type="ORF">E3N88_15489</name>
</gene>
<organism evidence="1 2">
    <name type="scientific">Mikania micrantha</name>
    <name type="common">bitter vine</name>
    <dbReference type="NCBI Taxonomy" id="192012"/>
    <lineage>
        <taxon>Eukaryota</taxon>
        <taxon>Viridiplantae</taxon>
        <taxon>Streptophyta</taxon>
        <taxon>Embryophyta</taxon>
        <taxon>Tracheophyta</taxon>
        <taxon>Spermatophyta</taxon>
        <taxon>Magnoliopsida</taxon>
        <taxon>eudicotyledons</taxon>
        <taxon>Gunneridae</taxon>
        <taxon>Pentapetalae</taxon>
        <taxon>asterids</taxon>
        <taxon>campanulids</taxon>
        <taxon>Asterales</taxon>
        <taxon>Asteraceae</taxon>
        <taxon>Asteroideae</taxon>
        <taxon>Heliantheae alliance</taxon>
        <taxon>Eupatorieae</taxon>
        <taxon>Mikania</taxon>
    </lineage>
</organism>
<reference evidence="1 2" key="1">
    <citation type="submission" date="2019-05" db="EMBL/GenBank/DDBJ databases">
        <title>Mikania micrantha, genome provides insights into the molecular mechanism of rapid growth.</title>
        <authorList>
            <person name="Liu B."/>
        </authorList>
    </citation>
    <scope>NUCLEOTIDE SEQUENCE [LARGE SCALE GENOMIC DNA]</scope>
    <source>
        <strain evidence="1">NLD-2019</strain>
        <tissue evidence="1">Leaf</tissue>
    </source>
</reference>
<sequence>MMNVGENRAQNGVLDCPESKKKITKCWSTGPIAVRDGGSENPPRYAMNVKYLRFPKNFAVREAQMGFWSRRKHTHFHHQNTILKPPDRKFEARKRVYKF</sequence>
<evidence type="ECO:0000313" key="1">
    <source>
        <dbReference type="EMBL" id="KAD5507786.1"/>
    </source>
</evidence>
<keyword evidence="2" id="KW-1185">Reference proteome</keyword>
<evidence type="ECO:0000313" key="2">
    <source>
        <dbReference type="Proteomes" id="UP000326396"/>
    </source>
</evidence>
<dbReference type="EMBL" id="SZYD01000008">
    <property type="protein sequence ID" value="KAD5507786.1"/>
    <property type="molecule type" value="Genomic_DNA"/>
</dbReference>
<dbReference type="Proteomes" id="UP000326396">
    <property type="component" value="Linkage Group LG16"/>
</dbReference>
<proteinExistence type="predicted"/>
<protein>
    <submittedName>
        <fullName evidence="1">Uncharacterized protein</fullName>
    </submittedName>
</protein>
<comment type="caution">
    <text evidence="1">The sequence shown here is derived from an EMBL/GenBank/DDBJ whole genome shotgun (WGS) entry which is preliminary data.</text>
</comment>